<sequence>MEKPYIIVVTPGSRTANSAAACKGKLTVGLCLAQRWNVNSVSSQRMSAAGAVSLTLARLTPFVMTSPKLAWMR</sequence>
<comment type="caution">
    <text evidence="1">The sequence shown here is derived from an EMBL/GenBank/DDBJ whole genome shotgun (WGS) entry which is preliminary data.</text>
</comment>
<dbReference type="AlphaFoldDB" id="A0A9X9LJ01"/>
<reference evidence="1 2" key="1">
    <citation type="submission" date="2018-10" db="EMBL/GenBank/DDBJ databases">
        <authorList>
            <person name="Ekblom R."/>
            <person name="Jareborg N."/>
        </authorList>
    </citation>
    <scope>NUCLEOTIDE SEQUENCE [LARGE SCALE GENOMIC DNA]</scope>
    <source>
        <tissue evidence="1">Muscle</tissue>
    </source>
</reference>
<evidence type="ECO:0000313" key="2">
    <source>
        <dbReference type="Proteomes" id="UP000269945"/>
    </source>
</evidence>
<accession>A0A9X9LJ01</accession>
<keyword evidence="2" id="KW-1185">Reference proteome</keyword>
<evidence type="ECO:0000313" key="1">
    <source>
        <dbReference type="EMBL" id="VCW69311.1"/>
    </source>
</evidence>
<organism evidence="1 2">
    <name type="scientific">Gulo gulo</name>
    <name type="common">Wolverine</name>
    <name type="synonym">Gluton</name>
    <dbReference type="NCBI Taxonomy" id="48420"/>
    <lineage>
        <taxon>Eukaryota</taxon>
        <taxon>Metazoa</taxon>
        <taxon>Chordata</taxon>
        <taxon>Craniata</taxon>
        <taxon>Vertebrata</taxon>
        <taxon>Euteleostomi</taxon>
        <taxon>Mammalia</taxon>
        <taxon>Eutheria</taxon>
        <taxon>Laurasiatheria</taxon>
        <taxon>Carnivora</taxon>
        <taxon>Caniformia</taxon>
        <taxon>Musteloidea</taxon>
        <taxon>Mustelidae</taxon>
        <taxon>Guloninae</taxon>
        <taxon>Gulo</taxon>
    </lineage>
</organism>
<dbReference type="EMBL" id="CYRY02004843">
    <property type="protein sequence ID" value="VCW69311.1"/>
    <property type="molecule type" value="Genomic_DNA"/>
</dbReference>
<gene>
    <name evidence="1" type="ORF">BN2614_LOCUS1</name>
</gene>
<protein>
    <submittedName>
        <fullName evidence="1">Uncharacterized protein</fullName>
    </submittedName>
</protein>
<proteinExistence type="predicted"/>
<name>A0A9X9LJ01_GULGU</name>
<dbReference type="Proteomes" id="UP000269945">
    <property type="component" value="Unassembled WGS sequence"/>
</dbReference>